<evidence type="ECO:0000256" key="4">
    <source>
        <dbReference type="ARBA" id="ARBA00022725"/>
    </source>
</evidence>
<dbReference type="GO" id="GO:0007165">
    <property type="term" value="P:signal transduction"/>
    <property type="evidence" value="ECO:0007669"/>
    <property type="project" value="UniProtKB-KW"/>
</dbReference>
<keyword evidence="4" id="KW-0552">Olfaction</keyword>
<dbReference type="GO" id="GO:0005549">
    <property type="term" value="F:odorant binding"/>
    <property type="evidence" value="ECO:0007669"/>
    <property type="project" value="InterPro"/>
</dbReference>
<keyword evidence="8" id="KW-0807">Transducer</keyword>
<keyword evidence="2" id="KW-0716">Sensory transduction</keyword>
<comment type="subcellular location">
    <subcellularLocation>
        <location evidence="1">Membrane</location>
        <topology evidence="1">Multi-pass membrane protein</topology>
    </subcellularLocation>
</comment>
<dbReference type="EMBL" id="JAHYIQ010000006">
    <property type="protein sequence ID" value="KAK1131470.1"/>
    <property type="molecule type" value="Genomic_DNA"/>
</dbReference>
<dbReference type="AlphaFoldDB" id="A0AA40G5J4"/>
<keyword evidence="3 9" id="KW-0812">Transmembrane</keyword>
<keyword evidence="7" id="KW-0675">Receptor</keyword>
<comment type="caution">
    <text evidence="10">The sequence shown here is derived from an EMBL/GenBank/DDBJ whole genome shotgun (WGS) entry which is preliminary data.</text>
</comment>
<proteinExistence type="predicted"/>
<evidence type="ECO:0000256" key="1">
    <source>
        <dbReference type="ARBA" id="ARBA00004141"/>
    </source>
</evidence>
<feature type="transmembrane region" description="Helical" evidence="9">
    <location>
        <begin position="135"/>
        <end position="154"/>
    </location>
</feature>
<evidence type="ECO:0000256" key="3">
    <source>
        <dbReference type="ARBA" id="ARBA00022692"/>
    </source>
</evidence>
<feature type="transmembrane region" description="Helical" evidence="9">
    <location>
        <begin position="82"/>
        <end position="101"/>
    </location>
</feature>
<sequence length="268" mass="30166">MTNNFVTTEKTFDGLCDYSLQLNRWLLKPIGAWPAFTSTSRCDRIISFVLVILCYGLVLFTVIPCILHLIFEDGTVYMKLEIFGALSHWFIGGINYTNLLLRSRDIHYCVCRMQTDWKAVTRPEDLRVMMKYAKIGRLVAAVCTVFMQSSILMYCAGKAITKETIIVGNKTNIIRMLPCAVYKNLIPVHTSPTYEIVLATQFLSGVIVNSSAVGAISIGAVFAAHTCGQLNILMTSINEFVNRPKDRKDNDGFDDIGEIVEYHLKVLR</sequence>
<dbReference type="GO" id="GO:0016020">
    <property type="term" value="C:membrane"/>
    <property type="evidence" value="ECO:0007669"/>
    <property type="project" value="UniProtKB-SubCell"/>
</dbReference>
<keyword evidence="6 9" id="KW-0472">Membrane</keyword>
<protein>
    <recommendedName>
        <fullName evidence="12">Odorant receptor 13a</fullName>
    </recommendedName>
</protein>
<organism evidence="10 11">
    <name type="scientific">Melipona bicolor</name>
    <dbReference type="NCBI Taxonomy" id="60889"/>
    <lineage>
        <taxon>Eukaryota</taxon>
        <taxon>Metazoa</taxon>
        <taxon>Ecdysozoa</taxon>
        <taxon>Arthropoda</taxon>
        <taxon>Hexapoda</taxon>
        <taxon>Insecta</taxon>
        <taxon>Pterygota</taxon>
        <taxon>Neoptera</taxon>
        <taxon>Endopterygota</taxon>
        <taxon>Hymenoptera</taxon>
        <taxon>Apocrita</taxon>
        <taxon>Aculeata</taxon>
        <taxon>Apoidea</taxon>
        <taxon>Anthophila</taxon>
        <taxon>Apidae</taxon>
        <taxon>Melipona</taxon>
    </lineage>
</organism>
<keyword evidence="11" id="KW-1185">Reference proteome</keyword>
<evidence type="ECO:0000256" key="5">
    <source>
        <dbReference type="ARBA" id="ARBA00022989"/>
    </source>
</evidence>
<dbReference type="Proteomes" id="UP001177670">
    <property type="component" value="Unassembled WGS sequence"/>
</dbReference>
<evidence type="ECO:0000256" key="7">
    <source>
        <dbReference type="ARBA" id="ARBA00023170"/>
    </source>
</evidence>
<evidence type="ECO:0000313" key="10">
    <source>
        <dbReference type="EMBL" id="KAK1131470.1"/>
    </source>
</evidence>
<feature type="transmembrane region" description="Helical" evidence="9">
    <location>
        <begin position="45"/>
        <end position="70"/>
    </location>
</feature>
<dbReference type="GO" id="GO:0004984">
    <property type="term" value="F:olfactory receptor activity"/>
    <property type="evidence" value="ECO:0007669"/>
    <property type="project" value="InterPro"/>
</dbReference>
<dbReference type="InterPro" id="IPR004117">
    <property type="entry name" value="7tm6_olfct_rcpt"/>
</dbReference>
<evidence type="ECO:0000313" key="11">
    <source>
        <dbReference type="Proteomes" id="UP001177670"/>
    </source>
</evidence>
<evidence type="ECO:0000256" key="2">
    <source>
        <dbReference type="ARBA" id="ARBA00022606"/>
    </source>
</evidence>
<name>A0AA40G5J4_9HYME</name>
<evidence type="ECO:0000256" key="9">
    <source>
        <dbReference type="SAM" id="Phobius"/>
    </source>
</evidence>
<reference evidence="10" key="1">
    <citation type="submission" date="2021-10" db="EMBL/GenBank/DDBJ databases">
        <title>Melipona bicolor Genome sequencing and assembly.</title>
        <authorList>
            <person name="Araujo N.S."/>
            <person name="Arias M.C."/>
        </authorList>
    </citation>
    <scope>NUCLEOTIDE SEQUENCE</scope>
    <source>
        <strain evidence="10">USP_2M_L1-L4_2017</strain>
        <tissue evidence="10">Whole body</tissue>
    </source>
</reference>
<evidence type="ECO:0000256" key="6">
    <source>
        <dbReference type="ARBA" id="ARBA00023136"/>
    </source>
</evidence>
<evidence type="ECO:0000256" key="8">
    <source>
        <dbReference type="ARBA" id="ARBA00023224"/>
    </source>
</evidence>
<accession>A0AA40G5J4</accession>
<dbReference type="Pfam" id="PF02949">
    <property type="entry name" value="7tm_6"/>
    <property type="match status" value="1"/>
</dbReference>
<gene>
    <name evidence="10" type="ORF">K0M31_017754</name>
</gene>
<evidence type="ECO:0008006" key="12">
    <source>
        <dbReference type="Google" id="ProtNLM"/>
    </source>
</evidence>
<keyword evidence="5 9" id="KW-1133">Transmembrane helix</keyword>